<feature type="transmembrane region" description="Helical" evidence="1">
    <location>
        <begin position="42"/>
        <end position="61"/>
    </location>
</feature>
<evidence type="ECO:0000313" key="2">
    <source>
        <dbReference type="EMBL" id="AWW35723.1"/>
    </source>
</evidence>
<keyword evidence="1" id="KW-0472">Membrane</keyword>
<keyword evidence="1" id="KW-0812">Transmembrane</keyword>
<dbReference type="EMBL" id="CP030073">
    <property type="protein sequence ID" value="AWW35723.1"/>
    <property type="molecule type" value="Genomic_DNA"/>
</dbReference>
<feature type="transmembrane region" description="Helical" evidence="1">
    <location>
        <begin position="136"/>
        <end position="158"/>
    </location>
</feature>
<proteinExistence type="predicted"/>
<keyword evidence="3" id="KW-1185">Reference proteome</keyword>
<gene>
    <name evidence="2" type="ORF">DN051_02845</name>
</gene>
<dbReference type="Proteomes" id="UP000249616">
    <property type="component" value="Chromosome"/>
</dbReference>
<reference evidence="2 3" key="1">
    <citation type="journal article" date="2019" name="Int. J. Syst. Evol. Microbiol.">
        <title>Streptomyces cadmiisoli sp. nov., a novel actinomycete isolated from cadmium-contaminated soil.</title>
        <authorList>
            <person name="Li K."/>
            <person name="Tang X."/>
            <person name="Zhao J."/>
            <person name="Guo Y."/>
            <person name="Tang Y."/>
            <person name="Gao J."/>
        </authorList>
    </citation>
    <scope>NUCLEOTIDE SEQUENCE [LARGE SCALE GENOMIC DNA]</scope>
    <source>
        <strain evidence="2 3">ZFG47</strain>
    </source>
</reference>
<evidence type="ECO:0000256" key="1">
    <source>
        <dbReference type="SAM" id="Phobius"/>
    </source>
</evidence>
<name>A0A2Z4IU13_9ACTN</name>
<dbReference type="AlphaFoldDB" id="A0A2Z4IU13"/>
<feature type="transmembrane region" description="Helical" evidence="1">
    <location>
        <begin position="68"/>
        <end position="87"/>
    </location>
</feature>
<accession>A0A2Z4IU13</accession>
<keyword evidence="1" id="KW-1133">Transmembrane helix</keyword>
<organism evidence="2 3">
    <name type="scientific">Streptomyces cadmiisoli</name>
    <dbReference type="NCBI Taxonomy" id="2184053"/>
    <lineage>
        <taxon>Bacteria</taxon>
        <taxon>Bacillati</taxon>
        <taxon>Actinomycetota</taxon>
        <taxon>Actinomycetes</taxon>
        <taxon>Kitasatosporales</taxon>
        <taxon>Streptomycetaceae</taxon>
        <taxon>Streptomyces</taxon>
        <taxon>Streptomyces aurantiacus group</taxon>
    </lineage>
</organism>
<dbReference type="KEGG" id="scad:DN051_02845"/>
<sequence>MPVREPESWVRRTGKGLLCASASLLLGVVGHATAGGRLPGTGALLVVLCVLTILATALFGSRRRRFDVTVLVFGGLQFTLHIALHLLSAGHAPDTHTARHPVVPLGPTGDAAMTSDRAHSAAGETLTAAETTAQSITMAMTAGHALATLGSAFCLVFGERLLRRLAALVCTGLRRPARPALPPLPDSRPPAFTSVTYHCVAPMLTRCRPRRGPPLLRPA</sequence>
<evidence type="ECO:0000313" key="3">
    <source>
        <dbReference type="Proteomes" id="UP000249616"/>
    </source>
</evidence>
<protein>
    <submittedName>
        <fullName evidence="2">Uncharacterized protein</fullName>
    </submittedName>
</protein>